<keyword evidence="2" id="KW-1185">Reference proteome</keyword>
<dbReference type="AlphaFoldDB" id="A0AA38GUX0"/>
<name>A0AA38GUX0_TAXCH</name>
<gene>
    <name evidence="1" type="ORF">KI387_001546</name>
</gene>
<organism evidence="1 2">
    <name type="scientific">Taxus chinensis</name>
    <name type="common">Chinese yew</name>
    <name type="synonym">Taxus wallichiana var. chinensis</name>
    <dbReference type="NCBI Taxonomy" id="29808"/>
    <lineage>
        <taxon>Eukaryota</taxon>
        <taxon>Viridiplantae</taxon>
        <taxon>Streptophyta</taxon>
        <taxon>Embryophyta</taxon>
        <taxon>Tracheophyta</taxon>
        <taxon>Spermatophyta</taxon>
        <taxon>Pinopsida</taxon>
        <taxon>Pinidae</taxon>
        <taxon>Conifers II</taxon>
        <taxon>Cupressales</taxon>
        <taxon>Taxaceae</taxon>
        <taxon>Taxus</taxon>
    </lineage>
</organism>
<comment type="caution">
    <text evidence="1">The sequence shown here is derived from an EMBL/GenBank/DDBJ whole genome shotgun (WGS) entry which is preliminary data.</text>
</comment>
<proteinExistence type="predicted"/>
<dbReference type="Proteomes" id="UP000824469">
    <property type="component" value="Unassembled WGS sequence"/>
</dbReference>
<feature type="non-terminal residue" evidence="1">
    <location>
        <position position="119"/>
    </location>
</feature>
<evidence type="ECO:0000313" key="2">
    <source>
        <dbReference type="Proteomes" id="UP000824469"/>
    </source>
</evidence>
<dbReference type="EMBL" id="JAHRHJ020000001">
    <property type="protein sequence ID" value="KAH9329438.1"/>
    <property type="molecule type" value="Genomic_DNA"/>
</dbReference>
<sequence length="119" mass="13588">MKGTKWEERELGLQKLGVEFSFSREISDIQLAGLFQTAVKRRSMNGVSNLNKKPKDTQDKHQQIWGECKMEKIPFGEEIMQMKSADSNSEILNHKDITSSPWYVNISSLLLANLSSQID</sequence>
<evidence type="ECO:0000313" key="1">
    <source>
        <dbReference type="EMBL" id="KAH9329438.1"/>
    </source>
</evidence>
<protein>
    <submittedName>
        <fullName evidence="1">Uncharacterized protein</fullName>
    </submittedName>
</protein>
<reference evidence="1 2" key="1">
    <citation type="journal article" date="2021" name="Nat. Plants">
        <title>The Taxus genome provides insights into paclitaxel biosynthesis.</title>
        <authorList>
            <person name="Xiong X."/>
            <person name="Gou J."/>
            <person name="Liao Q."/>
            <person name="Li Y."/>
            <person name="Zhou Q."/>
            <person name="Bi G."/>
            <person name="Li C."/>
            <person name="Du R."/>
            <person name="Wang X."/>
            <person name="Sun T."/>
            <person name="Guo L."/>
            <person name="Liang H."/>
            <person name="Lu P."/>
            <person name="Wu Y."/>
            <person name="Zhang Z."/>
            <person name="Ro D.K."/>
            <person name="Shang Y."/>
            <person name="Huang S."/>
            <person name="Yan J."/>
        </authorList>
    </citation>
    <scope>NUCLEOTIDE SEQUENCE [LARGE SCALE GENOMIC DNA]</scope>
    <source>
        <strain evidence="1">Ta-2019</strain>
    </source>
</reference>
<accession>A0AA38GUX0</accession>